<accession>A0A6H1ZYF0</accession>
<dbReference type="EMBL" id="MT144332">
    <property type="protein sequence ID" value="QJA52347.1"/>
    <property type="molecule type" value="Genomic_DNA"/>
</dbReference>
<gene>
    <name evidence="1" type="ORF">TM448A02615_0008</name>
</gene>
<proteinExistence type="predicted"/>
<dbReference type="AlphaFoldDB" id="A0A6H1ZYF0"/>
<name>A0A6H1ZYF0_9ZZZZ</name>
<protein>
    <submittedName>
        <fullName evidence="1">Putative structural protein</fullName>
    </submittedName>
</protein>
<dbReference type="Pfam" id="PF25209">
    <property type="entry name" value="Phage_capsid_4"/>
    <property type="match status" value="1"/>
</dbReference>
<evidence type="ECO:0000313" key="1">
    <source>
        <dbReference type="EMBL" id="QJA52347.1"/>
    </source>
</evidence>
<reference evidence="1" key="1">
    <citation type="submission" date="2020-03" db="EMBL/GenBank/DDBJ databases">
        <title>The deep terrestrial virosphere.</title>
        <authorList>
            <person name="Holmfeldt K."/>
            <person name="Nilsson E."/>
            <person name="Simone D."/>
            <person name="Lopez-Fernandez M."/>
            <person name="Wu X."/>
            <person name="de Brujin I."/>
            <person name="Lundin D."/>
            <person name="Andersson A."/>
            <person name="Bertilsson S."/>
            <person name="Dopson M."/>
        </authorList>
    </citation>
    <scope>NUCLEOTIDE SEQUENCE</scope>
    <source>
        <strain evidence="1">TM448A02615</strain>
    </source>
</reference>
<sequence length="300" mass="33783">MPTILTTNTPKAMWPGILEWWGTSYNDWEKEFVHLYEIVTSTKNYEEDVQVIGLGLAPELSENDPITYDTVMQGYTTRYTPKLYGIAYSISRIAQQDNLYMEQVLPKTRNLARTMNKTREYIAALPYNRAFDGTYTFGDGVALCVITHPTMAGNQSNVLNPAADFSQASLEDVLIQIADMKDDRGIKIHAKPLSLHGPTALLYEFQRVLNSELQSNTAENAINVVKGTFPRGYFINHEFDDTDAWFIRTDVTPGMKAVNRQDPEFEDAGDFETGARKYKSTMRIAFGCSDWRGIVASPGA</sequence>
<organism evidence="1">
    <name type="scientific">viral metagenome</name>
    <dbReference type="NCBI Taxonomy" id="1070528"/>
    <lineage>
        <taxon>unclassified sequences</taxon>
        <taxon>metagenomes</taxon>
        <taxon>organismal metagenomes</taxon>
    </lineage>
</organism>